<proteinExistence type="predicted"/>
<dbReference type="EMBL" id="GBXM01067930">
    <property type="protein sequence ID" value="JAH40647.1"/>
    <property type="molecule type" value="Transcribed_RNA"/>
</dbReference>
<reference evidence="1" key="2">
    <citation type="journal article" date="2015" name="Fish Shellfish Immunol.">
        <title>Early steps in the European eel (Anguilla anguilla)-Vibrio vulnificus interaction in the gills: Role of the RtxA13 toxin.</title>
        <authorList>
            <person name="Callol A."/>
            <person name="Pajuelo D."/>
            <person name="Ebbesson L."/>
            <person name="Teles M."/>
            <person name="MacKenzie S."/>
            <person name="Amaro C."/>
        </authorList>
    </citation>
    <scope>NUCLEOTIDE SEQUENCE</scope>
</reference>
<accession>A0A0E9SHA2</accession>
<sequence>MAPGNQWGESEKGETSKTVVIRCLIKEISPKK</sequence>
<reference evidence="1" key="1">
    <citation type="submission" date="2014-11" db="EMBL/GenBank/DDBJ databases">
        <authorList>
            <person name="Amaro Gonzalez C."/>
        </authorList>
    </citation>
    <scope>NUCLEOTIDE SEQUENCE</scope>
</reference>
<dbReference type="AlphaFoldDB" id="A0A0E9SHA2"/>
<name>A0A0E9SHA2_ANGAN</name>
<evidence type="ECO:0000313" key="1">
    <source>
        <dbReference type="EMBL" id="JAH40647.1"/>
    </source>
</evidence>
<organism evidence="1">
    <name type="scientific">Anguilla anguilla</name>
    <name type="common">European freshwater eel</name>
    <name type="synonym">Muraena anguilla</name>
    <dbReference type="NCBI Taxonomy" id="7936"/>
    <lineage>
        <taxon>Eukaryota</taxon>
        <taxon>Metazoa</taxon>
        <taxon>Chordata</taxon>
        <taxon>Craniata</taxon>
        <taxon>Vertebrata</taxon>
        <taxon>Euteleostomi</taxon>
        <taxon>Actinopterygii</taxon>
        <taxon>Neopterygii</taxon>
        <taxon>Teleostei</taxon>
        <taxon>Anguilliformes</taxon>
        <taxon>Anguillidae</taxon>
        <taxon>Anguilla</taxon>
    </lineage>
</organism>
<protein>
    <submittedName>
        <fullName evidence="1">Uncharacterized protein</fullName>
    </submittedName>
</protein>